<sequence length="684" mass="73675">MDTEHEYRPVYQTSLVDPAEFWSSAAQSIEWDVEPQQILDAADKRSARWFPDARLNTCVNALDRHVRAGTVAEGGHADQPALIYVSAMTDTTSVYTYAELLDEVARFAGAMRDLGVVAGDRVVIYLPMIPEAVVAMLACARIGAVHSVVFGGFAAPELAARIDDAEPVLVITASGGLEPHRRVDYPPIVMQALDLTTTASVRTVIVKQRPQFPTIEFSAAMPATDVLPSSEQTVAARWVDWDATIAGVSPAEPVSVAATDPLYILYTSGTTGRPKGVVRDNGGHAVALSWSMRNIYNVNPGEVFWASSDVGWVVGHSYIIYAPLLIGATTVLYEGKPVGTPDAGVFWRIVDEHDVRVLFTAPTALRAIRRADPEATIAHRSDLSRLRALFCAGERLDPATFEWTSEVLLAGRDDCPVVDHWWQTETGWPICADPLGLQELPVKAGSACVPVPGYRLRVLDANGNPVATGVEGNIVIGLPLPPGTLTGLWRDRERFIRSYLATFPGHYLTGDSGYFDEDGYLYVLGRSDDVINIAGHRLSAGSIEAAISGHEAIAECAVIGMPDELKGSLPLAYVVLKQGVEIDPEQLRDELIERVRGQIGAIATLHDAIIVTGLPKTRSGKILRKTIRQLTAGEQVETPATIEDPAVLTALSDRILANPPLGTPAPPTDNTAAERDGDPVAPTS</sequence>
<evidence type="ECO:0000313" key="7">
    <source>
        <dbReference type="Proteomes" id="UP000183810"/>
    </source>
</evidence>
<gene>
    <name evidence="6" type="primary">prpE</name>
    <name evidence="6" type="ORF">BOX37_03210</name>
</gene>
<accession>A0A1J0VM87</accession>
<dbReference type="PROSITE" id="PS00455">
    <property type="entry name" value="AMP_BINDING"/>
    <property type="match status" value="1"/>
</dbReference>
<dbReference type="AlphaFoldDB" id="A0A1J0VM87"/>
<evidence type="ECO:0000256" key="1">
    <source>
        <dbReference type="ARBA" id="ARBA00006432"/>
    </source>
</evidence>
<dbReference type="RefSeq" id="WP_071926335.1">
    <property type="nucleotide sequence ID" value="NZ_CP018082.1"/>
</dbReference>
<evidence type="ECO:0000259" key="5">
    <source>
        <dbReference type="Pfam" id="PF16177"/>
    </source>
</evidence>
<dbReference type="Proteomes" id="UP000183810">
    <property type="component" value="Chromosome"/>
</dbReference>
<dbReference type="InterPro" id="IPR042099">
    <property type="entry name" value="ANL_N_sf"/>
</dbReference>
<reference evidence="6" key="1">
    <citation type="submission" date="2016-11" db="EMBL/GenBank/DDBJ databases">
        <authorList>
            <person name="Jaros S."/>
            <person name="Januszkiewicz K."/>
            <person name="Wedrychowicz H."/>
        </authorList>
    </citation>
    <scope>NUCLEOTIDE SEQUENCE [LARGE SCALE GENOMIC DNA]</scope>
    <source>
        <strain evidence="6">Y48</strain>
    </source>
</reference>
<dbReference type="OrthoDB" id="9803968at2"/>
<feature type="domain" description="Acetyl-coenzyme A synthetase N-terminal" evidence="5">
    <location>
        <begin position="7"/>
        <end position="61"/>
    </location>
</feature>
<feature type="domain" description="AMP-dependent synthetase/ligase" evidence="3">
    <location>
        <begin position="75"/>
        <end position="479"/>
    </location>
</feature>
<dbReference type="InterPro" id="IPR032387">
    <property type="entry name" value="ACAS_N"/>
</dbReference>
<dbReference type="SUPFAM" id="SSF56801">
    <property type="entry name" value="Acetyl-CoA synthetase-like"/>
    <property type="match status" value="1"/>
</dbReference>
<dbReference type="Gene3D" id="3.30.300.30">
    <property type="match status" value="1"/>
</dbReference>
<dbReference type="InterPro" id="IPR020845">
    <property type="entry name" value="AMP-binding_CS"/>
</dbReference>
<dbReference type="InterPro" id="IPR025110">
    <property type="entry name" value="AMP-bd_C"/>
</dbReference>
<keyword evidence="7" id="KW-1185">Reference proteome</keyword>
<dbReference type="EMBL" id="CP018082">
    <property type="protein sequence ID" value="APE33138.1"/>
    <property type="molecule type" value="Genomic_DNA"/>
</dbReference>
<dbReference type="Pfam" id="PF13193">
    <property type="entry name" value="AMP-binding_C"/>
    <property type="match status" value="1"/>
</dbReference>
<evidence type="ECO:0000259" key="4">
    <source>
        <dbReference type="Pfam" id="PF13193"/>
    </source>
</evidence>
<evidence type="ECO:0000256" key="2">
    <source>
        <dbReference type="SAM" id="MobiDB-lite"/>
    </source>
</evidence>
<dbReference type="InterPro" id="IPR000873">
    <property type="entry name" value="AMP-dep_synth/lig_dom"/>
</dbReference>
<dbReference type="PANTHER" id="PTHR43347:SF3">
    <property type="entry name" value="ACYL-COA SYNTHETASE SHORT-CHAIN FAMILY MEMBER 3, MITOCHONDRIAL"/>
    <property type="match status" value="1"/>
</dbReference>
<feature type="region of interest" description="Disordered" evidence="2">
    <location>
        <begin position="657"/>
        <end position="684"/>
    </location>
</feature>
<dbReference type="KEGG" id="nsl:BOX37_03210"/>
<name>A0A1J0VM87_9NOCA</name>
<dbReference type="GO" id="GO:0050218">
    <property type="term" value="F:propionate-CoA ligase activity"/>
    <property type="evidence" value="ECO:0007669"/>
    <property type="project" value="TreeGrafter"/>
</dbReference>
<dbReference type="Pfam" id="PF16177">
    <property type="entry name" value="ACAS_N"/>
    <property type="match status" value="1"/>
</dbReference>
<protein>
    <submittedName>
        <fullName evidence="6">Propionyl-CoA synthetase</fullName>
    </submittedName>
</protein>
<dbReference type="PANTHER" id="PTHR43347">
    <property type="entry name" value="ACYL-COA SYNTHETASE"/>
    <property type="match status" value="1"/>
</dbReference>
<organism evidence="6 7">
    <name type="scientific">Nocardia mangyaensis</name>
    <dbReference type="NCBI Taxonomy" id="2213200"/>
    <lineage>
        <taxon>Bacteria</taxon>
        <taxon>Bacillati</taxon>
        <taxon>Actinomycetota</taxon>
        <taxon>Actinomycetes</taxon>
        <taxon>Mycobacteriales</taxon>
        <taxon>Nocardiaceae</taxon>
        <taxon>Nocardia</taxon>
    </lineage>
</organism>
<feature type="domain" description="AMP-binding enzyme C-terminal" evidence="4">
    <location>
        <begin position="543"/>
        <end position="621"/>
    </location>
</feature>
<evidence type="ECO:0000259" key="3">
    <source>
        <dbReference type="Pfam" id="PF00501"/>
    </source>
</evidence>
<comment type="similarity">
    <text evidence="1">Belongs to the ATP-dependent AMP-binding enzyme family.</text>
</comment>
<dbReference type="Pfam" id="PF00501">
    <property type="entry name" value="AMP-binding"/>
    <property type="match status" value="1"/>
</dbReference>
<dbReference type="InterPro" id="IPR045851">
    <property type="entry name" value="AMP-bd_C_sf"/>
</dbReference>
<proteinExistence type="inferred from homology"/>
<dbReference type="Gene3D" id="3.40.50.12780">
    <property type="entry name" value="N-terminal domain of ligase-like"/>
    <property type="match status" value="1"/>
</dbReference>
<evidence type="ECO:0000313" key="6">
    <source>
        <dbReference type="EMBL" id="APE33138.1"/>
    </source>
</evidence>